<sequence length="71" mass="8694">MIKKVLFELISLYSSIHASGSKWLNFNFSQKHIYLLHWHIFQKDAFIFCKYNKRLQIPYKRIINSFYVSHI</sequence>
<dbReference type="EMBL" id="QICL01000022">
    <property type="protein sequence ID" value="PXV62110.1"/>
    <property type="molecule type" value="Genomic_DNA"/>
</dbReference>
<dbReference type="Proteomes" id="UP000247973">
    <property type="component" value="Unassembled WGS sequence"/>
</dbReference>
<name>A0A2V3PMK9_9BACT</name>
<keyword evidence="2" id="KW-1185">Reference proteome</keyword>
<proteinExistence type="predicted"/>
<organism evidence="1 2">
    <name type="scientific">Dysgonomonas alginatilytica</name>
    <dbReference type="NCBI Taxonomy" id="1605892"/>
    <lineage>
        <taxon>Bacteria</taxon>
        <taxon>Pseudomonadati</taxon>
        <taxon>Bacteroidota</taxon>
        <taxon>Bacteroidia</taxon>
        <taxon>Bacteroidales</taxon>
        <taxon>Dysgonomonadaceae</taxon>
        <taxon>Dysgonomonas</taxon>
    </lineage>
</organism>
<dbReference type="AlphaFoldDB" id="A0A2V3PMK9"/>
<evidence type="ECO:0000313" key="2">
    <source>
        <dbReference type="Proteomes" id="UP000247973"/>
    </source>
</evidence>
<reference evidence="1 2" key="1">
    <citation type="submission" date="2018-03" db="EMBL/GenBank/DDBJ databases">
        <title>Genomic Encyclopedia of Archaeal and Bacterial Type Strains, Phase II (KMG-II): from individual species to whole genera.</title>
        <authorList>
            <person name="Goeker M."/>
        </authorList>
    </citation>
    <scope>NUCLEOTIDE SEQUENCE [LARGE SCALE GENOMIC DNA]</scope>
    <source>
        <strain evidence="1 2">DSM 100214</strain>
    </source>
</reference>
<evidence type="ECO:0000313" key="1">
    <source>
        <dbReference type="EMBL" id="PXV62110.1"/>
    </source>
</evidence>
<gene>
    <name evidence="1" type="ORF">CLV62_12265</name>
</gene>
<comment type="caution">
    <text evidence="1">The sequence shown here is derived from an EMBL/GenBank/DDBJ whole genome shotgun (WGS) entry which is preliminary data.</text>
</comment>
<protein>
    <submittedName>
        <fullName evidence="1">Uncharacterized protein</fullName>
    </submittedName>
</protein>
<accession>A0A2V3PMK9</accession>